<name>A0A1G1YTE0_9BACT</name>
<evidence type="ECO:0000313" key="3">
    <source>
        <dbReference type="Proteomes" id="UP000178122"/>
    </source>
</evidence>
<dbReference type="InterPro" id="IPR036691">
    <property type="entry name" value="Endo/exonu/phosph_ase_sf"/>
</dbReference>
<sequence length="268" mass="30535">MRFTLLSYNIERGFHSRDHVLEEKRLQAAQRVVAEVKPDIVALTEACYGRENTQGILMDYKALFGFEYEKFGGFNIFGPHKSDEGGNCLLSRFPMQGEAVTLRYKGAVRGRIELEERVLMVDVVHPSYSIADVEKIATLRPLVEKRSEPYILTGDFNTVHPDDVYDWDAVRTGLMKFNAQKADEVVTNWQHPALLPWLFSQGLTDAFAVARREATVPTPYGSDHWPSGVRMDFFFHSQGIRVLDAYVLKNKDTEIASDHYPIVGVFEI</sequence>
<dbReference type="Proteomes" id="UP000178122">
    <property type="component" value="Unassembled WGS sequence"/>
</dbReference>
<organism evidence="2 3">
    <name type="scientific">Candidatus Buchananbacteria bacterium RIFCSPLOWO2_01_FULL_40_23b</name>
    <dbReference type="NCBI Taxonomy" id="1797544"/>
    <lineage>
        <taxon>Bacteria</taxon>
        <taxon>Candidatus Buchananiibacteriota</taxon>
    </lineage>
</organism>
<gene>
    <name evidence="2" type="ORF">A2912_00550</name>
</gene>
<evidence type="ECO:0000313" key="2">
    <source>
        <dbReference type="EMBL" id="OGY55549.1"/>
    </source>
</evidence>
<dbReference type="InterPro" id="IPR005135">
    <property type="entry name" value="Endo/exonuclease/phosphatase"/>
</dbReference>
<feature type="domain" description="Endonuclease/exonuclease/phosphatase" evidence="1">
    <location>
        <begin position="6"/>
        <end position="259"/>
    </location>
</feature>
<proteinExistence type="predicted"/>
<protein>
    <recommendedName>
        <fullName evidence="1">Endonuclease/exonuclease/phosphatase domain-containing protein</fullName>
    </recommendedName>
</protein>
<dbReference type="Gene3D" id="3.60.10.10">
    <property type="entry name" value="Endonuclease/exonuclease/phosphatase"/>
    <property type="match status" value="1"/>
</dbReference>
<dbReference type="GO" id="GO:0003824">
    <property type="term" value="F:catalytic activity"/>
    <property type="evidence" value="ECO:0007669"/>
    <property type="project" value="InterPro"/>
</dbReference>
<accession>A0A1G1YTE0</accession>
<comment type="caution">
    <text evidence="2">The sequence shown here is derived from an EMBL/GenBank/DDBJ whole genome shotgun (WGS) entry which is preliminary data.</text>
</comment>
<dbReference type="Pfam" id="PF03372">
    <property type="entry name" value="Exo_endo_phos"/>
    <property type="match status" value="1"/>
</dbReference>
<evidence type="ECO:0000259" key="1">
    <source>
        <dbReference type="Pfam" id="PF03372"/>
    </source>
</evidence>
<dbReference type="AlphaFoldDB" id="A0A1G1YTE0"/>
<reference evidence="2 3" key="1">
    <citation type="journal article" date="2016" name="Nat. Commun.">
        <title>Thousands of microbial genomes shed light on interconnected biogeochemical processes in an aquifer system.</title>
        <authorList>
            <person name="Anantharaman K."/>
            <person name="Brown C.T."/>
            <person name="Hug L.A."/>
            <person name="Sharon I."/>
            <person name="Castelle C.J."/>
            <person name="Probst A.J."/>
            <person name="Thomas B.C."/>
            <person name="Singh A."/>
            <person name="Wilkins M.J."/>
            <person name="Karaoz U."/>
            <person name="Brodie E.L."/>
            <person name="Williams K.H."/>
            <person name="Hubbard S.S."/>
            <person name="Banfield J.F."/>
        </authorList>
    </citation>
    <scope>NUCLEOTIDE SEQUENCE [LARGE SCALE GENOMIC DNA]</scope>
</reference>
<dbReference type="SUPFAM" id="SSF56219">
    <property type="entry name" value="DNase I-like"/>
    <property type="match status" value="1"/>
</dbReference>
<dbReference type="EMBL" id="MHIN01000012">
    <property type="protein sequence ID" value="OGY55549.1"/>
    <property type="molecule type" value="Genomic_DNA"/>
</dbReference>